<proteinExistence type="inferred from homology"/>
<dbReference type="GO" id="GO:0052816">
    <property type="term" value="F:long-chain fatty acyl-CoA hydrolase activity"/>
    <property type="evidence" value="ECO:0007669"/>
    <property type="project" value="TreeGrafter"/>
</dbReference>
<reference evidence="5 6" key="1">
    <citation type="submission" date="2016-09" db="EMBL/GenBank/DDBJ databases">
        <authorList>
            <person name="Capua I."/>
            <person name="De Benedictis P."/>
            <person name="Joannis T."/>
            <person name="Lombin L.H."/>
            <person name="Cattoli G."/>
        </authorList>
    </citation>
    <scope>NUCLEOTIDE SEQUENCE [LARGE SCALE GENOMIC DNA]</scope>
    <source>
        <strain evidence="5 6">GluBS11</strain>
    </source>
</reference>
<name>A0A1D3TVH6_9FIRM</name>
<dbReference type="Gene3D" id="3.10.129.10">
    <property type="entry name" value="Hotdog Thioesterase"/>
    <property type="match status" value="1"/>
</dbReference>
<dbReference type="SUPFAM" id="SSF54637">
    <property type="entry name" value="Thioesterase/thiol ester dehydrase-isomerase"/>
    <property type="match status" value="1"/>
</dbReference>
<dbReference type="PANTHER" id="PTHR11049:SF24">
    <property type="entry name" value="CYTOSOLIC ACYL COENZYME A THIOESTER HYDROLASE"/>
    <property type="match status" value="1"/>
</dbReference>
<dbReference type="InterPro" id="IPR033120">
    <property type="entry name" value="HOTDOG_ACOT"/>
</dbReference>
<keyword evidence="2 3" id="KW-0378">Hydrolase</keyword>
<evidence type="ECO:0000259" key="4">
    <source>
        <dbReference type="PROSITE" id="PS51770"/>
    </source>
</evidence>
<dbReference type="InterPro" id="IPR006683">
    <property type="entry name" value="Thioestr_dom"/>
</dbReference>
<dbReference type="AlphaFoldDB" id="A0A1D3TVH6"/>
<evidence type="ECO:0000256" key="3">
    <source>
        <dbReference type="PROSITE-ProRule" id="PRU01106"/>
    </source>
</evidence>
<keyword evidence="6" id="KW-1185">Reference proteome</keyword>
<dbReference type="PANTHER" id="PTHR11049">
    <property type="entry name" value="ACYL COENZYME A THIOESTER HYDROLASE"/>
    <property type="match status" value="1"/>
</dbReference>
<dbReference type="EMBL" id="FMKA01000017">
    <property type="protein sequence ID" value="SCP98151.1"/>
    <property type="molecule type" value="Genomic_DNA"/>
</dbReference>
<sequence>MDLYVTKMSRSIMPAMTNRNSTLFGGKLLSWMDEIAGITAARYANSKVATVAIETVLFMKPICGGDFIDVEGRILSVGKTSLRVMIEVSVDKGNGRRENAAEAVFVYVALDESGKPKKVVEEI</sequence>
<dbReference type="RefSeq" id="WP_169823688.1">
    <property type="nucleotide sequence ID" value="NZ_FMKA01000017.1"/>
</dbReference>
<dbReference type="GO" id="GO:0009062">
    <property type="term" value="P:fatty acid catabolic process"/>
    <property type="evidence" value="ECO:0007669"/>
    <property type="project" value="TreeGrafter"/>
</dbReference>
<dbReference type="InterPro" id="IPR040170">
    <property type="entry name" value="Cytosol_ACT"/>
</dbReference>
<comment type="similarity">
    <text evidence="1">Belongs to the acyl coenzyme A hydrolase family.</text>
</comment>
<dbReference type="CDD" id="cd03442">
    <property type="entry name" value="BFIT_BACH"/>
    <property type="match status" value="1"/>
</dbReference>
<dbReference type="PROSITE" id="PS51770">
    <property type="entry name" value="HOTDOG_ACOT"/>
    <property type="match status" value="1"/>
</dbReference>
<dbReference type="GO" id="GO:0006637">
    <property type="term" value="P:acyl-CoA metabolic process"/>
    <property type="evidence" value="ECO:0007669"/>
    <property type="project" value="TreeGrafter"/>
</dbReference>
<feature type="domain" description="HotDog ACOT-type" evidence="4">
    <location>
        <begin position="2"/>
        <end position="113"/>
    </location>
</feature>
<dbReference type="Proteomes" id="UP000199315">
    <property type="component" value="Unassembled WGS sequence"/>
</dbReference>
<accession>A0A1D3TVH6</accession>
<dbReference type="InterPro" id="IPR029069">
    <property type="entry name" value="HotDog_dom_sf"/>
</dbReference>
<evidence type="ECO:0000256" key="1">
    <source>
        <dbReference type="ARBA" id="ARBA00010458"/>
    </source>
</evidence>
<gene>
    <name evidence="5" type="ORF">SAMN05421730_101725</name>
</gene>
<dbReference type="Pfam" id="PF03061">
    <property type="entry name" value="4HBT"/>
    <property type="match status" value="1"/>
</dbReference>
<evidence type="ECO:0000313" key="6">
    <source>
        <dbReference type="Proteomes" id="UP000199315"/>
    </source>
</evidence>
<dbReference type="STRING" id="1619234.SAMN05421730_101725"/>
<dbReference type="GO" id="GO:0005829">
    <property type="term" value="C:cytosol"/>
    <property type="evidence" value="ECO:0007669"/>
    <property type="project" value="TreeGrafter"/>
</dbReference>
<evidence type="ECO:0000256" key="2">
    <source>
        <dbReference type="ARBA" id="ARBA00022801"/>
    </source>
</evidence>
<protein>
    <submittedName>
        <fullName evidence="5">Acyl-CoA thioesterase YciA</fullName>
    </submittedName>
</protein>
<evidence type="ECO:0000313" key="5">
    <source>
        <dbReference type="EMBL" id="SCP98151.1"/>
    </source>
</evidence>
<organism evidence="5 6">
    <name type="scientific">Anaerobium acetethylicum</name>
    <dbReference type="NCBI Taxonomy" id="1619234"/>
    <lineage>
        <taxon>Bacteria</taxon>
        <taxon>Bacillati</taxon>
        <taxon>Bacillota</taxon>
        <taxon>Clostridia</taxon>
        <taxon>Lachnospirales</taxon>
        <taxon>Lachnospiraceae</taxon>
        <taxon>Anaerobium</taxon>
    </lineage>
</organism>